<feature type="coiled-coil region" evidence="1">
    <location>
        <begin position="38"/>
        <end position="65"/>
    </location>
</feature>
<keyword evidence="3" id="KW-1185">Reference proteome</keyword>
<evidence type="ECO:0008006" key="4">
    <source>
        <dbReference type="Google" id="ProtNLM"/>
    </source>
</evidence>
<reference evidence="2 3" key="1">
    <citation type="submission" date="2016-11" db="EMBL/GenBank/DDBJ databases">
        <authorList>
            <person name="Jaros S."/>
            <person name="Januszkiewicz K."/>
            <person name="Wedrychowicz H."/>
        </authorList>
    </citation>
    <scope>NUCLEOTIDE SEQUENCE [LARGE SCALE GENOMIC DNA]</scope>
    <source>
        <strain evidence="2 3">DSM 3090</strain>
    </source>
</reference>
<sequence length="98" mass="10989">MAKIIAPNKSYTGISASVAFCNGIAETENPTLVDWFKKHGYEVEEEKAEEEIVEEETAIDKMTIEELKTYAEERGIDLGKSTSQEGILKKIKDVEYGE</sequence>
<dbReference type="AlphaFoldDB" id="A0A1M6S0B7"/>
<keyword evidence="1" id="KW-0175">Coiled coil</keyword>
<dbReference type="STRING" id="1121331.SAMN02745248_02409"/>
<accession>A0A1M6S0B7</accession>
<organism evidence="2 3">
    <name type="scientific">Hathewaya proteolytica DSM 3090</name>
    <dbReference type="NCBI Taxonomy" id="1121331"/>
    <lineage>
        <taxon>Bacteria</taxon>
        <taxon>Bacillati</taxon>
        <taxon>Bacillota</taxon>
        <taxon>Clostridia</taxon>
        <taxon>Eubacteriales</taxon>
        <taxon>Clostridiaceae</taxon>
        <taxon>Hathewaya</taxon>
    </lineage>
</organism>
<gene>
    <name evidence="2" type="ORF">SAMN02745248_02409</name>
</gene>
<name>A0A1M6S0B7_9CLOT</name>
<dbReference type="RefSeq" id="WP_072904324.1">
    <property type="nucleotide sequence ID" value="NZ_FRAD01000025.1"/>
</dbReference>
<evidence type="ECO:0000313" key="3">
    <source>
        <dbReference type="Proteomes" id="UP000183952"/>
    </source>
</evidence>
<protein>
    <recommendedName>
        <fullName evidence="4">Rho termination factor, N-terminal domain</fullName>
    </recommendedName>
</protein>
<dbReference type="Proteomes" id="UP000183952">
    <property type="component" value="Unassembled WGS sequence"/>
</dbReference>
<evidence type="ECO:0000256" key="1">
    <source>
        <dbReference type="SAM" id="Coils"/>
    </source>
</evidence>
<dbReference type="EMBL" id="FRAD01000025">
    <property type="protein sequence ID" value="SHK38115.1"/>
    <property type="molecule type" value="Genomic_DNA"/>
</dbReference>
<dbReference type="OrthoDB" id="2665494at2"/>
<evidence type="ECO:0000313" key="2">
    <source>
        <dbReference type="EMBL" id="SHK38115.1"/>
    </source>
</evidence>
<proteinExistence type="predicted"/>